<comment type="caution">
    <text evidence="1">The sequence shown here is derived from an EMBL/GenBank/DDBJ whole genome shotgun (WGS) entry which is preliminary data.</text>
</comment>
<dbReference type="AlphaFoldDB" id="A0AAE0CAL3"/>
<proteinExistence type="predicted"/>
<reference evidence="1 2" key="1">
    <citation type="journal article" date="2015" name="Genome Biol. Evol.">
        <title>Comparative Genomics of a Bacterivorous Green Alga Reveals Evolutionary Causalities and Consequences of Phago-Mixotrophic Mode of Nutrition.</title>
        <authorList>
            <person name="Burns J.A."/>
            <person name="Paasch A."/>
            <person name="Narechania A."/>
            <person name="Kim E."/>
        </authorList>
    </citation>
    <scope>NUCLEOTIDE SEQUENCE [LARGE SCALE GENOMIC DNA]</scope>
    <source>
        <strain evidence="1 2">PLY_AMNH</strain>
    </source>
</reference>
<protein>
    <submittedName>
        <fullName evidence="1">Uncharacterized protein</fullName>
    </submittedName>
</protein>
<dbReference type="EMBL" id="LGRX02026006">
    <property type="protein sequence ID" value="KAK3251506.1"/>
    <property type="molecule type" value="Genomic_DNA"/>
</dbReference>
<organism evidence="1 2">
    <name type="scientific">Cymbomonas tetramitiformis</name>
    <dbReference type="NCBI Taxonomy" id="36881"/>
    <lineage>
        <taxon>Eukaryota</taxon>
        <taxon>Viridiplantae</taxon>
        <taxon>Chlorophyta</taxon>
        <taxon>Pyramimonadophyceae</taxon>
        <taxon>Pyramimonadales</taxon>
        <taxon>Pyramimonadaceae</taxon>
        <taxon>Cymbomonas</taxon>
    </lineage>
</organism>
<sequence length="299" mass="32395">MTDEQKGVVIANVADQQSDMNKQFAALAKEIKDKLAQDMDDIKSTQEPLSAAQGHVHMALNSTKKMPVTPEEHQELEIPSGPSHKSPQCCTRKGGWIAKKSSNVLAAIDEINATASLTLDVIKGTQEDCLDEEDALPELTDDDDSDSEDGFLDQKDYEIAEHHLRKLGESKPEAEATFCDDKLHTRSNLAELLPSCMSALLPCCFGVVPSRNGCQDGVAGTISVEGYEKLKKVTGAGTERGTETTNEPDCNWDLLCGTGPMMNSLKLSLDLFKSMTTCWAGVRSKGDQPVTLPLARPSV</sequence>
<name>A0AAE0CAL3_9CHLO</name>
<evidence type="ECO:0000313" key="2">
    <source>
        <dbReference type="Proteomes" id="UP001190700"/>
    </source>
</evidence>
<gene>
    <name evidence="1" type="ORF">CYMTET_39156</name>
</gene>
<dbReference type="Proteomes" id="UP001190700">
    <property type="component" value="Unassembled WGS sequence"/>
</dbReference>
<accession>A0AAE0CAL3</accession>
<evidence type="ECO:0000313" key="1">
    <source>
        <dbReference type="EMBL" id="KAK3251506.1"/>
    </source>
</evidence>
<keyword evidence="2" id="KW-1185">Reference proteome</keyword>